<reference evidence="11 12" key="2">
    <citation type="journal article" date="2012" name="BMC Genomics">
        <title>The genome of Pelobacter carbinolicus reveals surprising metabolic capabilities and physiological features.</title>
        <authorList>
            <person name="Aklujkar M."/>
            <person name="Haveman S.A."/>
            <person name="Didonato R.Jr."/>
            <person name="Chertkov O."/>
            <person name="Han C.S."/>
            <person name="Land M.L."/>
            <person name="Brown P."/>
            <person name="Lovley D.R."/>
        </authorList>
    </citation>
    <scope>NUCLEOTIDE SEQUENCE [LARGE SCALE GENOMIC DNA]</scope>
    <source>
        <strain evidence="12">DSM 2380 / NBRC 103641 / GraBd1</strain>
    </source>
</reference>
<evidence type="ECO:0000256" key="8">
    <source>
        <dbReference type="PIRSR" id="PIRSR004762-2"/>
    </source>
</evidence>
<comment type="cofactor">
    <cofactor evidence="6">
        <name>[2Fe-2S] cluster</name>
        <dbReference type="ChEBI" id="CHEBI:190135"/>
    </cofactor>
</comment>
<dbReference type="KEGG" id="pca:Pcar_1632"/>
<keyword evidence="2 7" id="KW-0949">S-adenosyl-L-methionine</keyword>
<dbReference type="SFLD" id="SFLDS00029">
    <property type="entry name" value="Radical_SAM"/>
    <property type="match status" value="1"/>
</dbReference>
<dbReference type="RefSeq" id="WP_011341364.1">
    <property type="nucleotide sequence ID" value="NC_007498.2"/>
</dbReference>
<dbReference type="EMBL" id="CP000142">
    <property type="protein sequence ID" value="ABA88876.1"/>
    <property type="molecule type" value="Genomic_DNA"/>
</dbReference>
<feature type="region of interest" description="Disordered" evidence="9">
    <location>
        <begin position="311"/>
        <end position="356"/>
    </location>
</feature>
<evidence type="ECO:0000256" key="9">
    <source>
        <dbReference type="SAM" id="MobiDB-lite"/>
    </source>
</evidence>
<evidence type="ECO:0000259" key="10">
    <source>
        <dbReference type="PROSITE" id="PS51918"/>
    </source>
</evidence>
<feature type="binding site" evidence="8">
    <location>
        <position position="170"/>
    </location>
    <ligand>
        <name>S-adenosyl-L-methionine</name>
        <dbReference type="ChEBI" id="CHEBI:59789"/>
    </ligand>
</feature>
<dbReference type="GO" id="GO:0016740">
    <property type="term" value="F:transferase activity"/>
    <property type="evidence" value="ECO:0007669"/>
    <property type="project" value="TreeGrafter"/>
</dbReference>
<evidence type="ECO:0000256" key="3">
    <source>
        <dbReference type="ARBA" id="ARBA00022723"/>
    </source>
</evidence>
<dbReference type="OrthoDB" id="9775764at2"/>
<dbReference type="PIRSF" id="PIRSF004762">
    <property type="entry name" value="CHP00423"/>
    <property type="match status" value="1"/>
</dbReference>
<protein>
    <submittedName>
        <fullName evidence="11">[FeFe]-hydrogenase maturation radical SAM domain iron-sulfur cluster-binding oxidoreductase HydE</fullName>
    </submittedName>
</protein>
<dbReference type="STRING" id="338963.Pcar_1632"/>
<dbReference type="Pfam" id="PF04055">
    <property type="entry name" value="Radical_SAM"/>
    <property type="match status" value="1"/>
</dbReference>
<dbReference type="NCBIfam" id="TIGR03956">
    <property type="entry name" value="rSAM_HydE"/>
    <property type="match status" value="1"/>
</dbReference>
<dbReference type="InterPro" id="IPR006638">
    <property type="entry name" value="Elp3/MiaA/NifB-like_rSAM"/>
</dbReference>
<feature type="binding site" evidence="7">
    <location>
        <position position="49"/>
    </location>
    <ligand>
        <name>[4Fe-4S] cluster</name>
        <dbReference type="ChEBI" id="CHEBI:49883"/>
        <note>4Fe-4S-S-AdoMet</note>
    </ligand>
</feature>
<dbReference type="InterPro" id="IPR007197">
    <property type="entry name" value="rSAM"/>
</dbReference>
<feature type="compositionally biased region" description="Basic and acidic residues" evidence="9">
    <location>
        <begin position="317"/>
        <end position="331"/>
    </location>
</feature>
<dbReference type="GO" id="GO:0044272">
    <property type="term" value="P:sulfur compound biosynthetic process"/>
    <property type="evidence" value="ECO:0007669"/>
    <property type="project" value="UniProtKB-ARBA"/>
</dbReference>
<feature type="binding site" evidence="8">
    <location>
        <position position="123"/>
    </location>
    <ligand>
        <name>(3R)-3-methyl-D-ornithine</name>
        <dbReference type="ChEBI" id="CHEBI:64642"/>
    </ligand>
</feature>
<dbReference type="GO" id="GO:0051539">
    <property type="term" value="F:4 iron, 4 sulfur cluster binding"/>
    <property type="evidence" value="ECO:0007669"/>
    <property type="project" value="UniProtKB-KW"/>
</dbReference>
<feature type="binding site" evidence="7">
    <location>
        <position position="56"/>
    </location>
    <ligand>
        <name>[4Fe-4S] cluster</name>
        <dbReference type="ChEBI" id="CHEBI:49883"/>
        <note>4Fe-4S-S-AdoMet</note>
    </ligand>
</feature>
<dbReference type="InterPro" id="IPR013785">
    <property type="entry name" value="Aldolase_TIM"/>
</dbReference>
<sequence>MNYQDIIRWLKCPPGPEVYPLRDRADQIRQQYVGDAVHLRGLVELSNICSRNCLYCGIRRDNQAITRYRLTADEVLDCARKAVDFGFGTLVLQGGEDPGLSKDFIGELISLIKSETNLAVTLSLGERKVDEWAAWREAGADRYLLRFETSNSQLFNYIHPPRDGHAPCDRISMLKTLQSLGYETGSGVMIGIPGQTYEDLARDIELFGELSLDMIGVGPFIPHPQTPLGAGQVSDAGIDQVPGSVEMGLRVLALARIVCPGANIPSTTAFATLDRQAGREMGLCWGANVVMPNLTPLQYRKLYEIYPSKAASTETAEESRDAAFRQIEHLGRTPGSGRGDSPHHLQQTTTSKRKEG</sequence>
<dbReference type="AlphaFoldDB" id="Q3A431"/>
<dbReference type="eggNOG" id="COG0502">
    <property type="taxonomic scope" value="Bacteria"/>
</dbReference>
<dbReference type="PANTHER" id="PTHR43726">
    <property type="entry name" value="3-METHYLORNITHINE SYNTHASE"/>
    <property type="match status" value="1"/>
</dbReference>
<dbReference type="SUPFAM" id="SSF102114">
    <property type="entry name" value="Radical SAM enzymes"/>
    <property type="match status" value="1"/>
</dbReference>
<dbReference type="SMART" id="SM00729">
    <property type="entry name" value="Elp3"/>
    <property type="match status" value="1"/>
</dbReference>
<dbReference type="SMART" id="SM00876">
    <property type="entry name" value="BATS"/>
    <property type="match status" value="1"/>
</dbReference>
<feature type="binding site" evidence="7">
    <location>
        <position position="53"/>
    </location>
    <ligand>
        <name>[4Fe-4S] cluster</name>
        <dbReference type="ChEBI" id="CHEBI:49883"/>
        <note>4Fe-4S-S-AdoMet</note>
    </ligand>
</feature>
<dbReference type="GO" id="GO:0046872">
    <property type="term" value="F:metal ion binding"/>
    <property type="evidence" value="ECO:0007669"/>
    <property type="project" value="UniProtKB-KW"/>
</dbReference>
<dbReference type="CDD" id="cd01335">
    <property type="entry name" value="Radical_SAM"/>
    <property type="match status" value="1"/>
</dbReference>
<accession>Q3A431</accession>
<evidence type="ECO:0000256" key="6">
    <source>
        <dbReference type="ARBA" id="ARBA00034078"/>
    </source>
</evidence>
<evidence type="ECO:0000256" key="7">
    <source>
        <dbReference type="PIRSR" id="PIRSR004762-1"/>
    </source>
</evidence>
<dbReference type="SFLD" id="SFLDF00348">
    <property type="entry name" value="FeFe_hydrogenase_maturase_(Hyd"/>
    <property type="match status" value="1"/>
</dbReference>
<feature type="domain" description="Radical SAM core" evidence="10">
    <location>
        <begin position="35"/>
        <end position="267"/>
    </location>
</feature>
<gene>
    <name evidence="11" type="primary">hydE-2</name>
    <name evidence="11" type="ordered locus">Pcar_1632</name>
</gene>
<evidence type="ECO:0000313" key="11">
    <source>
        <dbReference type="EMBL" id="ABA88876.1"/>
    </source>
</evidence>
<dbReference type="Gene3D" id="3.20.20.70">
    <property type="entry name" value="Aldolase class I"/>
    <property type="match status" value="1"/>
</dbReference>
<dbReference type="InterPro" id="IPR058240">
    <property type="entry name" value="rSAM_sf"/>
</dbReference>
<keyword evidence="1 7" id="KW-0004">4Fe-4S</keyword>
<dbReference type="HOGENOM" id="CLU_033172_0_1_7"/>
<comment type="cofactor">
    <cofactor evidence="7">
        <name>[4Fe-4S] cluster</name>
        <dbReference type="ChEBI" id="CHEBI:49883"/>
    </cofactor>
    <text evidence="7">Binds 1 [4Fe-4S] cluster. The cluster is coordinated with 3 cysteines and an exchangeable S-adenosyl-L-methionine.</text>
</comment>
<dbReference type="PROSITE" id="PS51918">
    <property type="entry name" value="RADICAL_SAM"/>
    <property type="match status" value="1"/>
</dbReference>
<dbReference type="SFLD" id="SFLDG01082">
    <property type="entry name" value="B12-binding_domain_containing"/>
    <property type="match status" value="1"/>
</dbReference>
<keyword evidence="5 7" id="KW-0411">Iron-sulfur</keyword>
<proteinExistence type="predicted"/>
<name>Q3A431_SYNC1</name>
<evidence type="ECO:0000256" key="2">
    <source>
        <dbReference type="ARBA" id="ARBA00022691"/>
    </source>
</evidence>
<dbReference type="SFLD" id="SFLDG01280">
    <property type="entry name" value="HydE/PylB-like"/>
    <property type="match status" value="1"/>
</dbReference>
<keyword evidence="4 7" id="KW-0408">Iron</keyword>
<dbReference type="InterPro" id="IPR010722">
    <property type="entry name" value="BATS_dom"/>
</dbReference>
<evidence type="ECO:0000256" key="1">
    <source>
        <dbReference type="ARBA" id="ARBA00022485"/>
    </source>
</evidence>
<dbReference type="InterPro" id="IPR024021">
    <property type="entry name" value="FeFe-hyd_HydE_rSAM"/>
</dbReference>
<organism evidence="11 12">
    <name type="scientific">Syntrophotalea carbinolica (strain DSM 2380 / NBRC 103641 / GraBd1)</name>
    <name type="common">Pelobacter carbinolicus</name>
    <dbReference type="NCBI Taxonomy" id="338963"/>
    <lineage>
        <taxon>Bacteria</taxon>
        <taxon>Pseudomonadati</taxon>
        <taxon>Thermodesulfobacteriota</taxon>
        <taxon>Desulfuromonadia</taxon>
        <taxon>Desulfuromonadales</taxon>
        <taxon>Syntrophotaleaceae</taxon>
        <taxon>Syntrophotalea</taxon>
    </lineage>
</organism>
<keyword evidence="12" id="KW-1185">Reference proteome</keyword>
<dbReference type="PANTHER" id="PTHR43726:SF1">
    <property type="entry name" value="BIOTIN SYNTHASE"/>
    <property type="match status" value="1"/>
</dbReference>
<dbReference type="Proteomes" id="UP000002534">
    <property type="component" value="Chromosome"/>
</dbReference>
<keyword evidence="3" id="KW-0479">Metal-binding</keyword>
<reference evidence="12" key="1">
    <citation type="submission" date="2005-10" db="EMBL/GenBank/DDBJ databases">
        <title>Complete sequence of Pelobacter carbinolicus DSM 2380.</title>
        <authorList>
            <person name="Copeland A."/>
            <person name="Lucas S."/>
            <person name="Lapidus A."/>
            <person name="Barry K."/>
            <person name="Detter J.C."/>
            <person name="Glavina T."/>
            <person name="Hammon N."/>
            <person name="Israni S."/>
            <person name="Pitluck S."/>
            <person name="Chertkov O."/>
            <person name="Schmutz J."/>
            <person name="Larimer F."/>
            <person name="Land M."/>
            <person name="Kyrpides N."/>
            <person name="Ivanova N."/>
            <person name="Richardson P."/>
        </authorList>
    </citation>
    <scope>NUCLEOTIDE SEQUENCE [LARGE SCALE GENOMIC DNA]</scope>
    <source>
        <strain evidence="12">DSM 2380 / NBRC 103641 / GraBd1</strain>
    </source>
</reference>
<evidence type="ECO:0000256" key="4">
    <source>
        <dbReference type="ARBA" id="ARBA00023004"/>
    </source>
</evidence>
<feature type="binding site" evidence="8">
    <location>
        <position position="148"/>
    </location>
    <ligand>
        <name>S-adenosyl-L-methionine</name>
        <dbReference type="ChEBI" id="CHEBI:59789"/>
    </ligand>
</feature>
<dbReference type="GO" id="GO:0042364">
    <property type="term" value="P:water-soluble vitamin biosynthetic process"/>
    <property type="evidence" value="ECO:0007669"/>
    <property type="project" value="UniProtKB-ARBA"/>
</dbReference>
<evidence type="ECO:0000313" key="12">
    <source>
        <dbReference type="Proteomes" id="UP000002534"/>
    </source>
</evidence>
<dbReference type="SFLD" id="SFLDG01060">
    <property type="entry name" value="BATS_domain_containing"/>
    <property type="match status" value="1"/>
</dbReference>
<evidence type="ECO:0000256" key="5">
    <source>
        <dbReference type="ARBA" id="ARBA00023014"/>
    </source>
</evidence>
<dbReference type="InterPro" id="IPR034422">
    <property type="entry name" value="HydE/PylB-like"/>
</dbReference>